<evidence type="ECO:0000256" key="1">
    <source>
        <dbReference type="ARBA" id="ARBA00008918"/>
    </source>
</evidence>
<comment type="similarity">
    <text evidence="1">Belongs to the ribosome association toxin RatA family.</text>
</comment>
<dbReference type="InterPro" id="IPR023393">
    <property type="entry name" value="START-like_dom_sf"/>
</dbReference>
<evidence type="ECO:0000313" key="3">
    <source>
        <dbReference type="EMBL" id="AUR52156.1"/>
    </source>
</evidence>
<dbReference type="Pfam" id="PF03364">
    <property type="entry name" value="Polyketide_cyc"/>
    <property type="match status" value="1"/>
</dbReference>
<dbReference type="Gene3D" id="3.30.530.20">
    <property type="match status" value="1"/>
</dbReference>
<sequence>MLNISKSVITPYTPAQMYALVSDVANYKNYLPWCPSSEILKTDGNKIIGRVDISYLKVKAHFTTENINTQNERIDMNLVDGPFKQLHGHWKFIPLGENGCKIEFKLDYKFSNIIIEKLIGAVFELVIKNIVDSFVKKAHEIYRK</sequence>
<gene>
    <name evidence="3" type="ORF">CUN60_07525</name>
</gene>
<evidence type="ECO:0000313" key="4">
    <source>
        <dbReference type="Proteomes" id="UP000236655"/>
    </source>
</evidence>
<evidence type="ECO:0000259" key="2">
    <source>
        <dbReference type="Pfam" id="PF03364"/>
    </source>
</evidence>
<dbReference type="InterPro" id="IPR044996">
    <property type="entry name" value="COQ10-like"/>
</dbReference>
<proteinExistence type="inferred from homology"/>
<keyword evidence="3" id="KW-0830">Ubiquinone</keyword>
<dbReference type="EMBL" id="CP024847">
    <property type="protein sequence ID" value="AUR52156.1"/>
    <property type="molecule type" value="Genomic_DNA"/>
</dbReference>
<dbReference type="GO" id="GO:0048039">
    <property type="term" value="F:ubiquinone binding"/>
    <property type="evidence" value="ECO:0007669"/>
    <property type="project" value="InterPro"/>
</dbReference>
<name>A0A2I7N6Q8_9NEIS</name>
<dbReference type="PANTHER" id="PTHR12901">
    <property type="entry name" value="SPERM PROTEIN HOMOLOG"/>
    <property type="match status" value="1"/>
</dbReference>
<dbReference type="InterPro" id="IPR005031">
    <property type="entry name" value="COQ10_START"/>
</dbReference>
<dbReference type="OrthoDB" id="9804759at2"/>
<dbReference type="RefSeq" id="WP_102951452.1">
    <property type="nucleotide sequence ID" value="NZ_CP024847.1"/>
</dbReference>
<reference evidence="4" key="1">
    <citation type="submission" date="2017-11" db="EMBL/GenBank/DDBJ databases">
        <authorList>
            <person name="Chan K.G."/>
            <person name="Lee L.S."/>
        </authorList>
    </citation>
    <scope>NUCLEOTIDE SEQUENCE [LARGE SCALE GENOMIC DNA]</scope>
    <source>
        <strain evidence="4">DSM 100970</strain>
    </source>
</reference>
<dbReference type="AlphaFoldDB" id="A0A2I7N6Q8"/>
<accession>A0A2I7N6Q8</accession>
<dbReference type="PANTHER" id="PTHR12901:SF10">
    <property type="entry name" value="COENZYME Q-BINDING PROTEIN COQ10, MITOCHONDRIAL"/>
    <property type="match status" value="1"/>
</dbReference>
<dbReference type="KEGG" id="nba:CUN60_07525"/>
<dbReference type="CDD" id="cd07813">
    <property type="entry name" value="COQ10p_like"/>
    <property type="match status" value="1"/>
</dbReference>
<protein>
    <submittedName>
        <fullName evidence="3">Ubiquinone-binding protein</fullName>
    </submittedName>
</protein>
<organism evidence="3 4">
    <name type="scientific">Aquella oligotrophica</name>
    <dbReference type="NCBI Taxonomy" id="2067065"/>
    <lineage>
        <taxon>Bacteria</taxon>
        <taxon>Pseudomonadati</taxon>
        <taxon>Pseudomonadota</taxon>
        <taxon>Betaproteobacteria</taxon>
        <taxon>Neisseriales</taxon>
        <taxon>Neisseriaceae</taxon>
        <taxon>Aquella</taxon>
    </lineage>
</organism>
<dbReference type="SUPFAM" id="SSF55961">
    <property type="entry name" value="Bet v1-like"/>
    <property type="match status" value="1"/>
</dbReference>
<keyword evidence="4" id="KW-1185">Reference proteome</keyword>
<feature type="domain" description="Coenzyme Q-binding protein COQ10 START" evidence="2">
    <location>
        <begin position="11"/>
        <end position="134"/>
    </location>
</feature>
<dbReference type="Proteomes" id="UP000236655">
    <property type="component" value="Chromosome"/>
</dbReference>
<dbReference type="GO" id="GO:0045333">
    <property type="term" value="P:cellular respiration"/>
    <property type="evidence" value="ECO:0007669"/>
    <property type="project" value="InterPro"/>
</dbReference>